<accession>A0ABQ2KN64</accession>
<evidence type="ECO:0000313" key="10">
    <source>
        <dbReference type="Proteomes" id="UP000626982"/>
    </source>
</evidence>
<name>A0ABQ2KN64_9MICO</name>
<evidence type="ECO:0000313" key="9">
    <source>
        <dbReference type="EMBL" id="GGN88147.1"/>
    </source>
</evidence>
<proteinExistence type="inferred from homology"/>
<comment type="subcellular location">
    <subcellularLocation>
        <location evidence="1">Membrane</location>
        <topology evidence="1">Multi-pass membrane protein</topology>
    </subcellularLocation>
</comment>
<dbReference type="RefSeq" id="WP_229679653.1">
    <property type="nucleotide sequence ID" value="NZ_BMLM01000002.1"/>
</dbReference>
<keyword evidence="3 7" id="KW-0812">Transmembrane</keyword>
<dbReference type="EMBL" id="BMLM01000002">
    <property type="protein sequence ID" value="GGN88147.1"/>
    <property type="molecule type" value="Genomic_DNA"/>
</dbReference>
<feature type="region of interest" description="Disordered" evidence="6">
    <location>
        <begin position="303"/>
        <end position="326"/>
    </location>
</feature>
<dbReference type="PANTHER" id="PTHR32322">
    <property type="entry name" value="INNER MEMBRANE TRANSPORTER"/>
    <property type="match status" value="1"/>
</dbReference>
<dbReference type="InterPro" id="IPR000620">
    <property type="entry name" value="EamA_dom"/>
</dbReference>
<keyword evidence="4 7" id="KW-1133">Transmembrane helix</keyword>
<dbReference type="SUPFAM" id="SSF103481">
    <property type="entry name" value="Multidrug resistance efflux transporter EmrE"/>
    <property type="match status" value="2"/>
</dbReference>
<feature type="transmembrane region" description="Helical" evidence="7">
    <location>
        <begin position="63"/>
        <end position="85"/>
    </location>
</feature>
<dbReference type="InterPro" id="IPR037185">
    <property type="entry name" value="EmrE-like"/>
</dbReference>
<evidence type="ECO:0000256" key="1">
    <source>
        <dbReference type="ARBA" id="ARBA00004141"/>
    </source>
</evidence>
<feature type="transmembrane region" description="Helical" evidence="7">
    <location>
        <begin position="272"/>
        <end position="292"/>
    </location>
</feature>
<evidence type="ECO:0000256" key="5">
    <source>
        <dbReference type="ARBA" id="ARBA00023136"/>
    </source>
</evidence>
<feature type="transmembrane region" description="Helical" evidence="7">
    <location>
        <begin position="38"/>
        <end position="56"/>
    </location>
</feature>
<protein>
    <submittedName>
        <fullName evidence="9">Membrane protein</fullName>
    </submittedName>
</protein>
<comment type="caution">
    <text evidence="9">The sequence shown here is derived from an EMBL/GenBank/DDBJ whole genome shotgun (WGS) entry which is preliminary data.</text>
</comment>
<feature type="domain" description="EamA" evidence="8">
    <location>
        <begin position="12"/>
        <end position="135"/>
    </location>
</feature>
<feature type="transmembrane region" description="Helical" evidence="7">
    <location>
        <begin position="176"/>
        <end position="195"/>
    </location>
</feature>
<evidence type="ECO:0000256" key="2">
    <source>
        <dbReference type="ARBA" id="ARBA00007362"/>
    </source>
</evidence>
<dbReference type="Proteomes" id="UP000626982">
    <property type="component" value="Unassembled WGS sequence"/>
</dbReference>
<evidence type="ECO:0000256" key="7">
    <source>
        <dbReference type="SAM" id="Phobius"/>
    </source>
</evidence>
<evidence type="ECO:0000256" key="4">
    <source>
        <dbReference type="ARBA" id="ARBA00022989"/>
    </source>
</evidence>
<reference evidence="10" key="1">
    <citation type="journal article" date="2019" name="Int. J. Syst. Evol. Microbiol.">
        <title>The Global Catalogue of Microorganisms (GCM) 10K type strain sequencing project: providing services to taxonomists for standard genome sequencing and annotation.</title>
        <authorList>
            <consortium name="The Broad Institute Genomics Platform"/>
            <consortium name="The Broad Institute Genome Sequencing Center for Infectious Disease"/>
            <person name="Wu L."/>
            <person name="Ma J."/>
        </authorList>
    </citation>
    <scope>NUCLEOTIDE SEQUENCE [LARGE SCALE GENOMIC DNA]</scope>
    <source>
        <strain evidence="10">CGMCC 1.6960</strain>
    </source>
</reference>
<feature type="transmembrane region" description="Helical" evidence="7">
    <location>
        <begin position="144"/>
        <end position="164"/>
    </location>
</feature>
<dbReference type="Gene3D" id="1.10.3730.20">
    <property type="match status" value="1"/>
</dbReference>
<sequence>MIQRAMSTRERLLAILVAVLWGLNFLAIHLSLEQFPPFFLVALRFALLAVPTVLLIPRPDVPLRWLLGYGLGFGTLQFLFLYWAMATGMPTGLASLVLQSSAPMTVLLGATLLRERLDRGQVIGILLAVAGLTAIGWQQLGTAALGPFLLTLLGALGWALGNLSNKLARPSKPMHLTLWMSVVPVLPMLAVSLWVEGPTAIGASFVGLETQTGLLALAGLGYTMLFGTVVGSGIWTWLLTRHPSSRIAPFSMLVPVVGLLTAWAVLGETLTAGELAGAGVVVLGVLLGSGAVPLGRRRPDPEAALAEPAPLRDEAGTEPIGVVGAR</sequence>
<feature type="transmembrane region" description="Helical" evidence="7">
    <location>
        <begin position="247"/>
        <end position="266"/>
    </location>
</feature>
<feature type="transmembrane region" description="Helical" evidence="7">
    <location>
        <begin position="91"/>
        <end position="113"/>
    </location>
</feature>
<dbReference type="InterPro" id="IPR050638">
    <property type="entry name" value="AA-Vitamin_Transporters"/>
</dbReference>
<feature type="transmembrane region" description="Helical" evidence="7">
    <location>
        <begin position="12"/>
        <end position="32"/>
    </location>
</feature>
<feature type="transmembrane region" description="Helical" evidence="7">
    <location>
        <begin position="120"/>
        <end position="138"/>
    </location>
</feature>
<keyword evidence="10" id="KW-1185">Reference proteome</keyword>
<evidence type="ECO:0000256" key="6">
    <source>
        <dbReference type="SAM" id="MobiDB-lite"/>
    </source>
</evidence>
<dbReference type="PANTHER" id="PTHR32322:SF9">
    <property type="entry name" value="AMINO-ACID METABOLITE EFFLUX PUMP-RELATED"/>
    <property type="match status" value="1"/>
</dbReference>
<feature type="domain" description="EamA" evidence="8">
    <location>
        <begin position="149"/>
        <end position="287"/>
    </location>
</feature>
<dbReference type="Pfam" id="PF00892">
    <property type="entry name" value="EamA"/>
    <property type="match status" value="2"/>
</dbReference>
<evidence type="ECO:0000256" key="3">
    <source>
        <dbReference type="ARBA" id="ARBA00022692"/>
    </source>
</evidence>
<keyword evidence="5 7" id="KW-0472">Membrane</keyword>
<feature type="transmembrane region" description="Helical" evidence="7">
    <location>
        <begin position="215"/>
        <end position="240"/>
    </location>
</feature>
<gene>
    <name evidence="9" type="ORF">GCM10010968_23430</name>
</gene>
<organism evidence="9 10">
    <name type="scientific">Agrococcus terreus</name>
    <dbReference type="NCBI Taxonomy" id="574649"/>
    <lineage>
        <taxon>Bacteria</taxon>
        <taxon>Bacillati</taxon>
        <taxon>Actinomycetota</taxon>
        <taxon>Actinomycetes</taxon>
        <taxon>Micrococcales</taxon>
        <taxon>Microbacteriaceae</taxon>
        <taxon>Agrococcus</taxon>
    </lineage>
</organism>
<evidence type="ECO:0000259" key="8">
    <source>
        <dbReference type="Pfam" id="PF00892"/>
    </source>
</evidence>
<comment type="similarity">
    <text evidence="2">Belongs to the EamA transporter family.</text>
</comment>